<reference evidence="1 2" key="1">
    <citation type="submission" date="2012-03" db="EMBL/GenBank/DDBJ databases">
        <title>The Genome Sequence of Bartonella elizabethae Re6043vi.</title>
        <authorList>
            <consortium name="The Broad Institute Genome Sequencing Platform"/>
            <consortium name="The Broad Institute Genome Sequencing Center for Infectious Disease"/>
            <person name="Feldgarden M."/>
            <person name="Kirby J."/>
            <person name="Kosoy M."/>
            <person name="Birtles R."/>
            <person name="Probert W.S."/>
            <person name="Chiaraviglio L."/>
            <person name="Young S.K."/>
            <person name="Zeng Q."/>
            <person name="Gargeya S."/>
            <person name="Fitzgerald M."/>
            <person name="Haas B."/>
            <person name="Abouelleil A."/>
            <person name="Alvarado L."/>
            <person name="Arachchi H.M."/>
            <person name="Berlin A."/>
            <person name="Chapman S.B."/>
            <person name="Gearin G."/>
            <person name="Goldberg J."/>
            <person name="Griggs A."/>
            <person name="Gujja S."/>
            <person name="Hansen M."/>
            <person name="Heiman D."/>
            <person name="Howarth C."/>
            <person name="Larimer J."/>
            <person name="Lui A."/>
            <person name="MacDonald P.J.P."/>
            <person name="McCowen C."/>
            <person name="Montmayeur A."/>
            <person name="Murphy C."/>
            <person name="Neiman D."/>
            <person name="Pearson M."/>
            <person name="Priest M."/>
            <person name="Roberts A."/>
            <person name="Saif S."/>
            <person name="Shea T."/>
            <person name="Sisk P."/>
            <person name="Stolte C."/>
            <person name="Sykes S."/>
            <person name="Wortman J."/>
            <person name="Nusbaum C."/>
            <person name="Birren B."/>
        </authorList>
    </citation>
    <scope>NUCLEOTIDE SEQUENCE [LARGE SCALE GENOMIC DNA]</scope>
    <source>
        <strain evidence="1 2">Re6043vi</strain>
    </source>
</reference>
<keyword evidence="2" id="KW-1185">Reference proteome</keyword>
<proteinExistence type="predicted"/>
<gene>
    <name evidence="1" type="ORF">MCU_00305</name>
</gene>
<accession>A0ABN0GMB0</accession>
<comment type="caution">
    <text evidence="1">The sequence shown here is derived from an EMBL/GenBank/DDBJ whole genome shotgun (WGS) entry which is preliminary data.</text>
</comment>
<evidence type="ECO:0000313" key="1">
    <source>
        <dbReference type="EMBL" id="EJF84727.1"/>
    </source>
</evidence>
<dbReference type="Proteomes" id="UP000008942">
    <property type="component" value="Unassembled WGS sequence"/>
</dbReference>
<name>A0ABN0GMB0_BAREL</name>
<evidence type="ECO:0000313" key="2">
    <source>
        <dbReference type="Proteomes" id="UP000008942"/>
    </source>
</evidence>
<sequence>MLLKSISVVYRLREVKNAIVLILPEALFLKKYLSMYSLSRVMTLSHEGYNLKPHECYEKPLPSLLNKE</sequence>
<organism evidence="1 2">
    <name type="scientific">Bartonella elizabethae Re6043vi</name>
    <dbReference type="NCBI Taxonomy" id="1094554"/>
    <lineage>
        <taxon>Bacteria</taxon>
        <taxon>Pseudomonadati</taxon>
        <taxon>Pseudomonadota</taxon>
        <taxon>Alphaproteobacteria</taxon>
        <taxon>Hyphomicrobiales</taxon>
        <taxon>Bartonellaceae</taxon>
        <taxon>Bartonella</taxon>
    </lineage>
</organism>
<dbReference type="EMBL" id="AILW01000002">
    <property type="protein sequence ID" value="EJF84727.1"/>
    <property type="molecule type" value="Genomic_DNA"/>
</dbReference>
<protein>
    <submittedName>
        <fullName evidence="1">Uncharacterized protein</fullName>
    </submittedName>
</protein>